<reference evidence="2" key="1">
    <citation type="submission" date="2022-08" db="EMBL/GenBank/DDBJ databases">
        <authorList>
            <person name="Zhang D."/>
        </authorList>
    </citation>
    <scope>NUCLEOTIDE SEQUENCE</scope>
    <source>
        <strain evidence="2">XJ19-11</strain>
    </source>
</reference>
<organism evidence="2 3">
    <name type="scientific">Aquiflexum gelatinilyticum</name>
    <dbReference type="NCBI Taxonomy" id="2961943"/>
    <lineage>
        <taxon>Bacteria</taxon>
        <taxon>Pseudomonadati</taxon>
        <taxon>Bacteroidota</taxon>
        <taxon>Cytophagia</taxon>
        <taxon>Cytophagales</taxon>
        <taxon>Cyclobacteriaceae</taxon>
        <taxon>Aquiflexum</taxon>
    </lineage>
</organism>
<gene>
    <name evidence="2" type="ORF">NU887_17710</name>
</gene>
<dbReference type="AlphaFoldDB" id="A0A9X2PC28"/>
<comment type="caution">
    <text evidence="2">The sequence shown here is derived from an EMBL/GenBank/DDBJ whole genome shotgun (WGS) entry which is preliminary data.</text>
</comment>
<evidence type="ECO:0000256" key="1">
    <source>
        <dbReference type="SAM" id="SignalP"/>
    </source>
</evidence>
<keyword evidence="1" id="KW-0732">Signal</keyword>
<dbReference type="Proteomes" id="UP001142175">
    <property type="component" value="Unassembled WGS sequence"/>
</dbReference>
<sequence length="383" mass="44024">MKNYLILISMLFLFSCGSNTEKQADFSQMTFSLDTVMVDSKNEILYLNAYLTQSSLSQDLKYLYNFNQQEFSLEKINLDRLEFEGKIKLEKEGPNGIGDFVSNFNLLGDDRFLIQGFSGLFILDSLGKILNKVEYAGLGEGSLSPDEFMMRLFSLPSDPNTHFGFSVDWESNKNVFNKVEIEKNKNTRFEIPEFDKLNEYRIELIMNGAPAGGMGPSLFISTSMDKVVLSNEIANEFYVLANDEPTLKYISLLSSLTPNRKKENSINQVESIEALSELYKKSQEDINFSKPVWDNENRIFYRFSYFKRFLEKEDEGAQPLDLPESNDEVYLTILDENLQIIGESKVPELKRAPTTHFVKDGKIWIFENIDDELAFVRLSIDSN</sequence>
<name>A0A9X2PC28_9BACT</name>
<dbReference type="EMBL" id="JANSUY010000020">
    <property type="protein sequence ID" value="MCR9016874.1"/>
    <property type="molecule type" value="Genomic_DNA"/>
</dbReference>
<dbReference type="Pfam" id="PF13970">
    <property type="entry name" value="DUF4221"/>
    <property type="match status" value="1"/>
</dbReference>
<evidence type="ECO:0000313" key="2">
    <source>
        <dbReference type="EMBL" id="MCR9016874.1"/>
    </source>
</evidence>
<feature type="signal peptide" evidence="1">
    <location>
        <begin position="1"/>
        <end position="20"/>
    </location>
</feature>
<dbReference type="InterPro" id="IPR025316">
    <property type="entry name" value="DUF4221"/>
</dbReference>
<evidence type="ECO:0000313" key="3">
    <source>
        <dbReference type="Proteomes" id="UP001142175"/>
    </source>
</evidence>
<dbReference type="PROSITE" id="PS51257">
    <property type="entry name" value="PROKAR_LIPOPROTEIN"/>
    <property type="match status" value="1"/>
</dbReference>
<keyword evidence="3" id="KW-1185">Reference proteome</keyword>
<protein>
    <submittedName>
        <fullName evidence="2">DUF4221 domain-containing protein</fullName>
    </submittedName>
</protein>
<accession>A0A9X2PC28</accession>
<dbReference type="RefSeq" id="WP_258424720.1">
    <property type="nucleotide sequence ID" value="NZ_JANSUY010000020.1"/>
</dbReference>
<proteinExistence type="predicted"/>
<feature type="chain" id="PRO_5040848766" evidence="1">
    <location>
        <begin position="21"/>
        <end position="383"/>
    </location>
</feature>